<dbReference type="InterPro" id="IPR013968">
    <property type="entry name" value="PKS_KR"/>
</dbReference>
<dbReference type="EMBL" id="JBHMCY010000218">
    <property type="protein sequence ID" value="MFB9467860.1"/>
    <property type="molecule type" value="Genomic_DNA"/>
</dbReference>
<dbReference type="Proteomes" id="UP001589709">
    <property type="component" value="Unassembled WGS sequence"/>
</dbReference>
<organism evidence="4 5">
    <name type="scientific">Streptomyces cinereospinus</name>
    <dbReference type="NCBI Taxonomy" id="285561"/>
    <lineage>
        <taxon>Bacteria</taxon>
        <taxon>Bacillati</taxon>
        <taxon>Actinomycetota</taxon>
        <taxon>Actinomycetes</taxon>
        <taxon>Kitasatosporales</taxon>
        <taxon>Streptomycetaceae</taxon>
        <taxon>Streptomyces</taxon>
    </lineage>
</organism>
<dbReference type="Pfam" id="PF08659">
    <property type="entry name" value="KR"/>
    <property type="match status" value="1"/>
</dbReference>
<dbReference type="InterPro" id="IPR057326">
    <property type="entry name" value="KR_dom"/>
</dbReference>
<evidence type="ECO:0000256" key="1">
    <source>
        <dbReference type="ARBA" id="ARBA00022679"/>
    </source>
</evidence>
<keyword evidence="2" id="KW-0511">Multifunctional enzyme</keyword>
<dbReference type="PANTHER" id="PTHR43775:SF51">
    <property type="entry name" value="INACTIVE PHENOLPHTHIOCEROL SYNTHESIS POLYKETIDE SYNTHASE TYPE I PKS1-RELATED"/>
    <property type="match status" value="1"/>
</dbReference>
<dbReference type="Gene3D" id="3.40.50.720">
    <property type="entry name" value="NAD(P)-binding Rossmann-like Domain"/>
    <property type="match status" value="1"/>
</dbReference>
<keyword evidence="1" id="KW-0808">Transferase</keyword>
<evidence type="ECO:0000256" key="2">
    <source>
        <dbReference type="ARBA" id="ARBA00023268"/>
    </source>
</evidence>
<name>A0ABV5NC85_9ACTN</name>
<dbReference type="RefSeq" id="WP_381351190.1">
    <property type="nucleotide sequence ID" value="NZ_JBHMCY010000218.1"/>
</dbReference>
<evidence type="ECO:0000259" key="3">
    <source>
        <dbReference type="SMART" id="SM00822"/>
    </source>
</evidence>
<dbReference type="PANTHER" id="PTHR43775">
    <property type="entry name" value="FATTY ACID SYNTHASE"/>
    <property type="match status" value="1"/>
</dbReference>
<feature type="non-terminal residue" evidence="4">
    <location>
        <position position="1"/>
    </location>
</feature>
<evidence type="ECO:0000313" key="4">
    <source>
        <dbReference type="EMBL" id="MFB9467860.1"/>
    </source>
</evidence>
<keyword evidence="5" id="KW-1185">Reference proteome</keyword>
<dbReference type="InterPro" id="IPR050091">
    <property type="entry name" value="PKS_NRPS_Biosynth_Enz"/>
</dbReference>
<protein>
    <submittedName>
        <fullName evidence="4">SDR family NAD(P)-dependent oxidoreductase</fullName>
    </submittedName>
</protein>
<feature type="non-terminal residue" evidence="4">
    <location>
        <position position="178"/>
    </location>
</feature>
<sequence>TTHTARPALAAGTVLITGGTGGLGGLVARHVVAEYGVRRLVLVSRRGMGAPGAEGLVAELAGLGAEVVVVACDVSDREALRGVVEGIPAGFPLRGVVHTAGVLDDGVVASLSAERLEAVLRAKADAAWHLHELTAGHDLSLFCLFSSAAGTVAPGGQGNYAAANTFLDALAAHRRAAG</sequence>
<proteinExistence type="predicted"/>
<reference evidence="4 5" key="1">
    <citation type="submission" date="2024-09" db="EMBL/GenBank/DDBJ databases">
        <authorList>
            <person name="Sun Q."/>
            <person name="Mori K."/>
        </authorList>
    </citation>
    <scope>NUCLEOTIDE SEQUENCE [LARGE SCALE GENOMIC DNA]</scope>
    <source>
        <strain evidence="4 5">JCM 6917</strain>
    </source>
</reference>
<comment type="caution">
    <text evidence="4">The sequence shown here is derived from an EMBL/GenBank/DDBJ whole genome shotgun (WGS) entry which is preliminary data.</text>
</comment>
<dbReference type="SMART" id="SM00822">
    <property type="entry name" value="PKS_KR"/>
    <property type="match status" value="1"/>
</dbReference>
<evidence type="ECO:0000313" key="5">
    <source>
        <dbReference type="Proteomes" id="UP001589709"/>
    </source>
</evidence>
<feature type="domain" description="Ketoreductase" evidence="3">
    <location>
        <begin position="12"/>
        <end position="178"/>
    </location>
</feature>
<gene>
    <name evidence="4" type="ORF">ACFF45_35595</name>
</gene>
<dbReference type="InterPro" id="IPR036291">
    <property type="entry name" value="NAD(P)-bd_dom_sf"/>
</dbReference>
<accession>A0ABV5NC85</accession>
<dbReference type="SUPFAM" id="SSF51735">
    <property type="entry name" value="NAD(P)-binding Rossmann-fold domains"/>
    <property type="match status" value="1"/>
</dbReference>